<reference evidence="4 6" key="1">
    <citation type="submission" date="2015-01" db="EMBL/GenBank/DDBJ databases">
        <authorList>
            <person name="Guo J."/>
        </authorList>
    </citation>
    <scope>NUCLEOTIDE SEQUENCE [LARGE SCALE GENOMIC DNA]</scope>
    <source>
        <strain evidence="4 6">DSM 22147</strain>
    </source>
</reference>
<dbReference type="AlphaFoldDB" id="A0A0D6XVB5"/>
<protein>
    <submittedName>
        <fullName evidence="5">Amino acid ABC transporter substrate-binding protein</fullName>
    </submittedName>
</protein>
<evidence type="ECO:0000313" key="7">
    <source>
        <dbReference type="Proteomes" id="UP000254100"/>
    </source>
</evidence>
<evidence type="ECO:0000256" key="1">
    <source>
        <dbReference type="ARBA" id="ARBA00022729"/>
    </source>
</evidence>
<evidence type="ECO:0000313" key="4">
    <source>
        <dbReference type="EMBL" id="KIX91803.1"/>
    </source>
</evidence>
<proteinExistence type="predicted"/>
<dbReference type="STRING" id="569857.TP70_00555"/>
<evidence type="ECO:0000313" key="6">
    <source>
        <dbReference type="Proteomes" id="UP000032366"/>
    </source>
</evidence>
<dbReference type="PANTHER" id="PTHR35936:SF18">
    <property type="entry name" value="L-CYSTINE-BINDING PROTEIN TCYJ"/>
    <property type="match status" value="1"/>
</dbReference>
<dbReference type="Pfam" id="PF00497">
    <property type="entry name" value="SBP_bac_3"/>
    <property type="match status" value="1"/>
</dbReference>
<dbReference type="RefSeq" id="WP_044358572.1">
    <property type="nucleotide sequence ID" value="NZ_JXWY01000002.1"/>
</dbReference>
<dbReference type="EMBL" id="UHDT01000001">
    <property type="protein sequence ID" value="SUM58374.1"/>
    <property type="molecule type" value="Genomic_DNA"/>
</dbReference>
<feature type="chain" id="PRO_5043119813" evidence="2">
    <location>
        <begin position="25"/>
        <end position="280"/>
    </location>
</feature>
<dbReference type="SMART" id="SM00062">
    <property type="entry name" value="PBPb"/>
    <property type="match status" value="1"/>
</dbReference>
<gene>
    <name evidence="5" type="primary">tcyJ</name>
    <name evidence="5" type="ORF">NCTC13832_02122</name>
    <name evidence="4" type="ORF">TP70_00555</name>
</gene>
<dbReference type="PANTHER" id="PTHR35936">
    <property type="entry name" value="MEMBRANE-BOUND LYTIC MUREIN TRANSGLYCOSYLASE F"/>
    <property type="match status" value="1"/>
</dbReference>
<dbReference type="Proteomes" id="UP000254100">
    <property type="component" value="Unassembled WGS sequence"/>
</dbReference>
<reference evidence="5 7" key="2">
    <citation type="submission" date="2018-06" db="EMBL/GenBank/DDBJ databases">
        <authorList>
            <consortium name="Pathogen Informatics"/>
            <person name="Doyle S."/>
        </authorList>
    </citation>
    <scope>NUCLEOTIDE SEQUENCE [LARGE SCALE GENOMIC DNA]</scope>
    <source>
        <strain evidence="5 7">NCTC13832</strain>
    </source>
</reference>
<dbReference type="PROSITE" id="PS51257">
    <property type="entry name" value="PROKAR_LIPOPROTEIN"/>
    <property type="match status" value="1"/>
</dbReference>
<organism evidence="5 7">
    <name type="scientific">Staphylococcus microti</name>
    <dbReference type="NCBI Taxonomy" id="569857"/>
    <lineage>
        <taxon>Bacteria</taxon>
        <taxon>Bacillati</taxon>
        <taxon>Bacillota</taxon>
        <taxon>Bacilli</taxon>
        <taxon>Bacillales</taxon>
        <taxon>Staphylococcaceae</taxon>
        <taxon>Staphylococcus</taxon>
    </lineage>
</organism>
<name>A0A0D6XVB5_9STAP</name>
<dbReference type="Gene3D" id="3.40.190.10">
    <property type="entry name" value="Periplasmic binding protein-like II"/>
    <property type="match status" value="2"/>
</dbReference>
<dbReference type="InterPro" id="IPR001638">
    <property type="entry name" value="Solute-binding_3/MltF_N"/>
</dbReference>
<evidence type="ECO:0000313" key="5">
    <source>
        <dbReference type="EMBL" id="SUM58374.1"/>
    </source>
</evidence>
<evidence type="ECO:0000256" key="2">
    <source>
        <dbReference type="SAM" id="SignalP"/>
    </source>
</evidence>
<keyword evidence="1 2" id="KW-0732">Signal</keyword>
<accession>A0A0D6XVB5</accession>
<feature type="domain" description="Solute-binding protein family 3/N-terminal" evidence="3">
    <location>
        <begin position="33"/>
        <end position="262"/>
    </location>
</feature>
<keyword evidence="6" id="KW-1185">Reference proteome</keyword>
<dbReference type="EMBL" id="JXWY01000002">
    <property type="protein sequence ID" value="KIX91803.1"/>
    <property type="molecule type" value="Genomic_DNA"/>
</dbReference>
<feature type="signal peptide" evidence="2">
    <location>
        <begin position="1"/>
        <end position="24"/>
    </location>
</feature>
<sequence>MKRWFQLCLVVGLALLLASCQQHTTSNKQHKKVVKVAVSAEVNPPYLYTDKNNQFIGLDMDYMHLLEKKLPQYDFQYEIGEEEANLVGLGAGKFDMAINWFFKTPEREEKFLYQNEPYSYSLTMLAVHKDNETIHGLSDMPNYRLTPMAPSGGLYSILSRYNEAHDKQIDIDTIHSPSNGDNLKMISQGRRDAMFINWNTYTAIQKVLKQDVKIGGIVSKEPLHIVYNKENKQLHDDIDRATKELKDEGKLQELSHRYFDIDIYQDLDTINSKKDALEVQ</sequence>
<dbReference type="SUPFAM" id="SSF53850">
    <property type="entry name" value="Periplasmic binding protein-like II"/>
    <property type="match status" value="1"/>
</dbReference>
<evidence type="ECO:0000259" key="3">
    <source>
        <dbReference type="SMART" id="SM00062"/>
    </source>
</evidence>
<dbReference type="OrthoDB" id="8613538at2"/>
<dbReference type="Proteomes" id="UP000032366">
    <property type="component" value="Unassembled WGS sequence"/>
</dbReference>